<sequence length="80" mass="9003">MKANSKIYTIKPLHAKFHHGFKMCKSSQFKWLLTDEEALVNKGPQDSSWGTVLTSVTVTPCHLISIHLLPKPHHHSSLTS</sequence>
<keyword evidence="2" id="KW-1185">Reference proteome</keyword>
<dbReference type="EMBL" id="VSRR010000099">
    <property type="protein sequence ID" value="MPC10071.1"/>
    <property type="molecule type" value="Genomic_DNA"/>
</dbReference>
<proteinExistence type="predicted"/>
<dbReference type="AlphaFoldDB" id="A0A5B7CML4"/>
<protein>
    <submittedName>
        <fullName evidence="1">Uncharacterized protein</fullName>
    </submittedName>
</protein>
<comment type="caution">
    <text evidence="1">The sequence shown here is derived from an EMBL/GenBank/DDBJ whole genome shotgun (WGS) entry which is preliminary data.</text>
</comment>
<organism evidence="1 2">
    <name type="scientific">Portunus trituberculatus</name>
    <name type="common">Swimming crab</name>
    <name type="synonym">Neptunus trituberculatus</name>
    <dbReference type="NCBI Taxonomy" id="210409"/>
    <lineage>
        <taxon>Eukaryota</taxon>
        <taxon>Metazoa</taxon>
        <taxon>Ecdysozoa</taxon>
        <taxon>Arthropoda</taxon>
        <taxon>Crustacea</taxon>
        <taxon>Multicrustacea</taxon>
        <taxon>Malacostraca</taxon>
        <taxon>Eumalacostraca</taxon>
        <taxon>Eucarida</taxon>
        <taxon>Decapoda</taxon>
        <taxon>Pleocyemata</taxon>
        <taxon>Brachyura</taxon>
        <taxon>Eubrachyura</taxon>
        <taxon>Portunoidea</taxon>
        <taxon>Portunidae</taxon>
        <taxon>Portuninae</taxon>
        <taxon>Portunus</taxon>
    </lineage>
</organism>
<accession>A0A5B7CML4</accession>
<evidence type="ECO:0000313" key="2">
    <source>
        <dbReference type="Proteomes" id="UP000324222"/>
    </source>
</evidence>
<reference evidence="1 2" key="1">
    <citation type="submission" date="2019-05" db="EMBL/GenBank/DDBJ databases">
        <title>Another draft genome of Portunus trituberculatus and its Hox gene families provides insights of decapod evolution.</title>
        <authorList>
            <person name="Jeong J.-H."/>
            <person name="Song I."/>
            <person name="Kim S."/>
            <person name="Choi T."/>
            <person name="Kim D."/>
            <person name="Ryu S."/>
            <person name="Kim W."/>
        </authorList>
    </citation>
    <scope>NUCLEOTIDE SEQUENCE [LARGE SCALE GENOMIC DNA]</scope>
    <source>
        <tissue evidence="1">Muscle</tissue>
    </source>
</reference>
<gene>
    <name evidence="1" type="ORF">E2C01_002698</name>
</gene>
<dbReference type="Proteomes" id="UP000324222">
    <property type="component" value="Unassembled WGS sequence"/>
</dbReference>
<name>A0A5B7CML4_PORTR</name>
<evidence type="ECO:0000313" key="1">
    <source>
        <dbReference type="EMBL" id="MPC10071.1"/>
    </source>
</evidence>